<dbReference type="Gene3D" id="3.20.20.30">
    <property type="entry name" value="Luciferase-like domain"/>
    <property type="match status" value="1"/>
</dbReference>
<sequence length="310" mass="33117">MGTTTRRYGAAVTRLPALSVIGTPTKRNALLEVAAEADRRGFAGLASPGVHGNLALCGSLAHVTHEIPFWTSIQPIYHSHHAEVAITAGHLAEVSGGRFRLGLGVSHAPAMDRLGIDTGRPLGDMRAYVEGIRATERASGALPPILLATLRDKMLDLAVEVADGAIWANASRSHTPTQVGRIAGSMRDGFFLGNMVPTVIDADRDAARAIHRRTLGGYVVLPNYRNYWKQAGYAEEMTAIEAALAAGDRDALPGLMTDRWLDDCTISGSPTEVRDQLESWFDIGVLPIAVMSSTSGGQLHAIGQLFELYA</sequence>
<accession>A0A6J6BN08</accession>
<evidence type="ECO:0000256" key="1">
    <source>
        <dbReference type="ARBA" id="ARBA00023002"/>
    </source>
</evidence>
<dbReference type="EMBL" id="CAEZSR010000004">
    <property type="protein sequence ID" value="CAB4540114.1"/>
    <property type="molecule type" value="Genomic_DNA"/>
</dbReference>
<dbReference type="InterPro" id="IPR011251">
    <property type="entry name" value="Luciferase-like_dom"/>
</dbReference>
<evidence type="ECO:0000259" key="2">
    <source>
        <dbReference type="Pfam" id="PF00296"/>
    </source>
</evidence>
<feature type="domain" description="Luciferase-like" evidence="2">
    <location>
        <begin position="26"/>
        <end position="285"/>
    </location>
</feature>
<evidence type="ECO:0000313" key="3">
    <source>
        <dbReference type="EMBL" id="CAB4540114.1"/>
    </source>
</evidence>
<dbReference type="InterPro" id="IPR036661">
    <property type="entry name" value="Luciferase-like_sf"/>
</dbReference>
<dbReference type="PANTHER" id="PTHR43244:SF1">
    <property type="entry name" value="5,10-METHYLENETETRAHYDROMETHANOPTERIN REDUCTASE"/>
    <property type="match status" value="1"/>
</dbReference>
<dbReference type="GO" id="GO:0016705">
    <property type="term" value="F:oxidoreductase activity, acting on paired donors, with incorporation or reduction of molecular oxygen"/>
    <property type="evidence" value="ECO:0007669"/>
    <property type="project" value="InterPro"/>
</dbReference>
<dbReference type="PANTHER" id="PTHR43244">
    <property type="match status" value="1"/>
</dbReference>
<dbReference type="AlphaFoldDB" id="A0A6J6BN08"/>
<gene>
    <name evidence="3" type="ORF">UFOPK1493_00224</name>
</gene>
<name>A0A6J6BN08_9ZZZZ</name>
<keyword evidence="1" id="KW-0560">Oxidoreductase</keyword>
<protein>
    <submittedName>
        <fullName evidence="3">Unannotated protein</fullName>
    </submittedName>
</protein>
<reference evidence="3" key="1">
    <citation type="submission" date="2020-05" db="EMBL/GenBank/DDBJ databases">
        <authorList>
            <person name="Chiriac C."/>
            <person name="Salcher M."/>
            <person name="Ghai R."/>
            <person name="Kavagutti S V."/>
        </authorList>
    </citation>
    <scope>NUCLEOTIDE SEQUENCE</scope>
</reference>
<organism evidence="3">
    <name type="scientific">freshwater metagenome</name>
    <dbReference type="NCBI Taxonomy" id="449393"/>
    <lineage>
        <taxon>unclassified sequences</taxon>
        <taxon>metagenomes</taxon>
        <taxon>ecological metagenomes</taxon>
    </lineage>
</organism>
<proteinExistence type="predicted"/>
<dbReference type="SUPFAM" id="SSF51679">
    <property type="entry name" value="Bacterial luciferase-like"/>
    <property type="match status" value="1"/>
</dbReference>
<dbReference type="Pfam" id="PF00296">
    <property type="entry name" value="Bac_luciferase"/>
    <property type="match status" value="1"/>
</dbReference>
<dbReference type="InterPro" id="IPR050564">
    <property type="entry name" value="F420-G6PD/mer"/>
</dbReference>